<dbReference type="EMBL" id="VIEB01000152">
    <property type="protein sequence ID" value="TQE03610.1"/>
    <property type="molecule type" value="Genomic_DNA"/>
</dbReference>
<dbReference type="Proteomes" id="UP000315295">
    <property type="component" value="Unassembled WGS sequence"/>
</dbReference>
<evidence type="ECO:0000313" key="2">
    <source>
        <dbReference type="Proteomes" id="UP000315295"/>
    </source>
</evidence>
<evidence type="ECO:0000313" key="1">
    <source>
        <dbReference type="EMBL" id="TQE03610.1"/>
    </source>
</evidence>
<organism evidence="1 2">
    <name type="scientific">Malus baccata</name>
    <name type="common">Siberian crab apple</name>
    <name type="synonym">Pyrus baccata</name>
    <dbReference type="NCBI Taxonomy" id="106549"/>
    <lineage>
        <taxon>Eukaryota</taxon>
        <taxon>Viridiplantae</taxon>
        <taxon>Streptophyta</taxon>
        <taxon>Embryophyta</taxon>
        <taxon>Tracheophyta</taxon>
        <taxon>Spermatophyta</taxon>
        <taxon>Magnoliopsida</taxon>
        <taxon>eudicotyledons</taxon>
        <taxon>Gunneridae</taxon>
        <taxon>Pentapetalae</taxon>
        <taxon>rosids</taxon>
        <taxon>fabids</taxon>
        <taxon>Rosales</taxon>
        <taxon>Rosaceae</taxon>
        <taxon>Amygdaloideae</taxon>
        <taxon>Maleae</taxon>
        <taxon>Malus</taxon>
    </lineage>
</organism>
<accession>A0A540MZ36</accession>
<dbReference type="AlphaFoldDB" id="A0A540MZ36"/>
<comment type="caution">
    <text evidence="1">The sequence shown here is derived from an EMBL/GenBank/DDBJ whole genome shotgun (WGS) entry which is preliminary data.</text>
</comment>
<gene>
    <name evidence="1" type="ORF">C1H46_010741</name>
</gene>
<sequence length="212" mass="23272">MTIGNERALALALSETLVVETNSLHYLERIQSSTTKYILETVSNLSLKRDKSKTLANEYSVENMHRQFHGGTAENTTIVKCYASPLPFLALHPFLFPHLPYLSHHPPLAILISSYLLTLTPHSRPFPSSSPLPCFSPTILGADIYGSMPYTLTQVMPFQDFLRFGTCFPSVGLISVLQVGWIPPHQLGSMVVSPSSMASVLSALEDRLGLGA</sequence>
<name>A0A540MZ36_MALBA</name>
<proteinExistence type="predicted"/>
<reference evidence="1 2" key="1">
    <citation type="journal article" date="2019" name="G3 (Bethesda)">
        <title>Sequencing of a Wild Apple (Malus baccata) Genome Unravels the Differences Between Cultivated and Wild Apple Species Regarding Disease Resistance and Cold Tolerance.</title>
        <authorList>
            <person name="Chen X."/>
        </authorList>
    </citation>
    <scope>NUCLEOTIDE SEQUENCE [LARGE SCALE GENOMIC DNA]</scope>
    <source>
        <strain evidence="2">cv. Shandingzi</strain>
        <tissue evidence="1">Leaves</tissue>
    </source>
</reference>
<protein>
    <submittedName>
        <fullName evidence="1">Uncharacterized protein</fullName>
    </submittedName>
</protein>
<keyword evidence="2" id="KW-1185">Reference proteome</keyword>